<dbReference type="PANTHER" id="PTHR43527:SF2">
    <property type="entry name" value="4-DIPHOSPHOCYTIDYL-2-C-METHYL-D-ERYTHRITOL KINASE, CHLOROPLASTIC"/>
    <property type="match status" value="1"/>
</dbReference>
<keyword evidence="2" id="KW-0418">Kinase</keyword>
<gene>
    <name evidence="5" type="ORF">CAUS1442_LOCUS3484</name>
</gene>
<accession>A0A7R9ZK42</accession>
<protein>
    <recommendedName>
        <fullName evidence="4">GHMP kinase C-terminal domain-containing protein</fullName>
    </recommendedName>
</protein>
<sequence>MWGANQLMGDPASLDQMIEWSGDLGSDITFFLSRGTAFCTGRGEIMTETDPLLKAGTKVCIVKPDIGLSTPSVFKALDYDELSELDGESTLLPAFLEADSIAAVKPEYFLNDLEPPAFRCVPELLELKTELQSIEGFTTVMMSGSGTSIFCIGEPADREQFLKQFDQREDVSVFFTEFTNRETGSWFQRS</sequence>
<evidence type="ECO:0000313" key="5">
    <source>
        <dbReference type="EMBL" id="CAD8331385.1"/>
    </source>
</evidence>
<keyword evidence="1" id="KW-0547">Nucleotide-binding</keyword>
<dbReference type="InterPro" id="IPR013750">
    <property type="entry name" value="GHMP_kinase_C_dom"/>
</dbReference>
<dbReference type="Gene3D" id="3.30.230.10">
    <property type="match status" value="1"/>
</dbReference>
<dbReference type="InterPro" id="IPR014721">
    <property type="entry name" value="Ribsml_uS5_D2-typ_fold_subgr"/>
</dbReference>
<keyword evidence="2" id="KW-0808">Transferase</keyword>
<feature type="domain" description="GHMP kinase C-terminal" evidence="4">
    <location>
        <begin position="111"/>
        <end position="165"/>
    </location>
</feature>
<name>A0A7R9ZK42_9STRA</name>
<reference evidence="5" key="1">
    <citation type="submission" date="2021-01" db="EMBL/GenBank/DDBJ databases">
        <authorList>
            <person name="Corre E."/>
            <person name="Pelletier E."/>
            <person name="Niang G."/>
            <person name="Scheremetjew M."/>
            <person name="Finn R."/>
            <person name="Kale V."/>
            <person name="Holt S."/>
            <person name="Cochrane G."/>
            <person name="Meng A."/>
            <person name="Brown T."/>
            <person name="Cohen L."/>
        </authorList>
    </citation>
    <scope>NUCLEOTIDE SEQUENCE</scope>
    <source>
        <strain evidence="5">CCMP3328</strain>
    </source>
</reference>
<proteinExistence type="predicted"/>
<dbReference type="GO" id="GO:0005524">
    <property type="term" value="F:ATP binding"/>
    <property type="evidence" value="ECO:0007669"/>
    <property type="project" value="UniProtKB-KW"/>
</dbReference>
<evidence type="ECO:0000259" key="4">
    <source>
        <dbReference type="Pfam" id="PF08544"/>
    </source>
</evidence>
<keyword evidence="3" id="KW-0067">ATP-binding</keyword>
<dbReference type="Gene3D" id="3.30.70.890">
    <property type="entry name" value="GHMP kinase, C-terminal domain"/>
    <property type="match status" value="1"/>
</dbReference>
<dbReference type="SUPFAM" id="SSF55060">
    <property type="entry name" value="GHMP Kinase, C-terminal domain"/>
    <property type="match status" value="1"/>
</dbReference>
<evidence type="ECO:0000256" key="2">
    <source>
        <dbReference type="ARBA" id="ARBA00022777"/>
    </source>
</evidence>
<dbReference type="EMBL" id="HBEF01005621">
    <property type="protein sequence ID" value="CAD8331385.1"/>
    <property type="molecule type" value="Transcribed_RNA"/>
</dbReference>
<evidence type="ECO:0000256" key="1">
    <source>
        <dbReference type="ARBA" id="ARBA00022741"/>
    </source>
</evidence>
<dbReference type="GO" id="GO:0050515">
    <property type="term" value="F:4-(cytidine 5'-diphospho)-2-C-methyl-D-erythritol kinase activity"/>
    <property type="evidence" value="ECO:0007669"/>
    <property type="project" value="TreeGrafter"/>
</dbReference>
<dbReference type="PANTHER" id="PTHR43527">
    <property type="entry name" value="4-DIPHOSPHOCYTIDYL-2-C-METHYL-D-ERYTHRITOL KINASE, CHLOROPLASTIC"/>
    <property type="match status" value="1"/>
</dbReference>
<dbReference type="AlphaFoldDB" id="A0A7R9ZK42"/>
<organism evidence="5">
    <name type="scientific">Craspedostauros australis</name>
    <dbReference type="NCBI Taxonomy" id="1486917"/>
    <lineage>
        <taxon>Eukaryota</taxon>
        <taxon>Sar</taxon>
        <taxon>Stramenopiles</taxon>
        <taxon>Ochrophyta</taxon>
        <taxon>Bacillariophyta</taxon>
        <taxon>Bacillariophyceae</taxon>
        <taxon>Bacillariophycidae</taxon>
        <taxon>Naviculales</taxon>
        <taxon>Naviculaceae</taxon>
        <taxon>Craspedostauros</taxon>
    </lineage>
</organism>
<dbReference type="InterPro" id="IPR036554">
    <property type="entry name" value="GHMP_kinase_C_sf"/>
</dbReference>
<evidence type="ECO:0000256" key="3">
    <source>
        <dbReference type="ARBA" id="ARBA00022840"/>
    </source>
</evidence>
<dbReference type="Pfam" id="PF08544">
    <property type="entry name" value="GHMP_kinases_C"/>
    <property type="match status" value="1"/>
</dbReference>